<dbReference type="AlphaFoldDB" id="A0A0K2VDD8"/>
<accession>A0A0K2VDD8</accession>
<organism evidence="1">
    <name type="scientific">Lepeophtheirus salmonis</name>
    <name type="common">Salmon louse</name>
    <name type="synonym">Caligus salmonis</name>
    <dbReference type="NCBI Taxonomy" id="72036"/>
    <lineage>
        <taxon>Eukaryota</taxon>
        <taxon>Metazoa</taxon>
        <taxon>Ecdysozoa</taxon>
        <taxon>Arthropoda</taxon>
        <taxon>Crustacea</taxon>
        <taxon>Multicrustacea</taxon>
        <taxon>Hexanauplia</taxon>
        <taxon>Copepoda</taxon>
        <taxon>Siphonostomatoida</taxon>
        <taxon>Caligidae</taxon>
        <taxon>Lepeophtheirus</taxon>
    </lineage>
</organism>
<reference evidence="1" key="1">
    <citation type="submission" date="2014-05" db="EMBL/GenBank/DDBJ databases">
        <authorList>
            <person name="Chronopoulou M."/>
        </authorList>
    </citation>
    <scope>NUCLEOTIDE SEQUENCE</scope>
    <source>
        <tissue evidence="1">Whole organism</tissue>
    </source>
</reference>
<dbReference type="EMBL" id="HACA01031128">
    <property type="protein sequence ID" value="CDW48489.1"/>
    <property type="molecule type" value="Transcribed_RNA"/>
</dbReference>
<sequence length="69" mass="8365">MKMSALIHFIRLYVAKLKVLEKEMRFEDRISTLILIGINIEETKKYLSCHFYRLYLFPGVRGVKFRRKL</sequence>
<evidence type="ECO:0000313" key="1">
    <source>
        <dbReference type="EMBL" id="CDW48489.1"/>
    </source>
</evidence>
<protein>
    <submittedName>
        <fullName evidence="1">Uncharacterized protein</fullName>
    </submittedName>
</protein>
<proteinExistence type="predicted"/>
<name>A0A0K2VDD8_LEPSM</name>